<organism evidence="2 3">
    <name type="scientific">Durusdinium trenchii</name>
    <dbReference type="NCBI Taxonomy" id="1381693"/>
    <lineage>
        <taxon>Eukaryota</taxon>
        <taxon>Sar</taxon>
        <taxon>Alveolata</taxon>
        <taxon>Dinophyceae</taxon>
        <taxon>Suessiales</taxon>
        <taxon>Symbiodiniaceae</taxon>
        <taxon>Durusdinium</taxon>
    </lineage>
</organism>
<protein>
    <submittedName>
        <fullName evidence="2">Uncharacterized protein</fullName>
    </submittedName>
</protein>
<proteinExistence type="predicted"/>
<accession>A0ABP0SD72</accession>
<evidence type="ECO:0000256" key="1">
    <source>
        <dbReference type="SAM" id="MobiDB-lite"/>
    </source>
</evidence>
<dbReference type="EMBL" id="CAXAMN010027362">
    <property type="protein sequence ID" value="CAK9110301.1"/>
    <property type="molecule type" value="Genomic_DNA"/>
</dbReference>
<evidence type="ECO:0000313" key="2">
    <source>
        <dbReference type="EMBL" id="CAK9110301.1"/>
    </source>
</evidence>
<sequence>MGRSKGSGTPSIKCKLCKKAFDQDPNPLVKNPGPNDLVRRRCAGSKDCKACSCFVKNHPTYKEMTPAALEEWLQKPENQQEYDRDFDDYAEQRRNGKRKICLEGQSTATAEQSSGVSTKQILGYLWTPAMVKKHNKDVEKKKKTSVMHHGKTVRGYVLDEWVVGAIEIATTSAKTAKQVTTLAEGNSDDEEEVGDAFNQAQKKLRGTASINDDADVTLRSAKASGSDGQDELLAMLWGDGPGSDDEDGENPKRPKTGRANRNREKNQQADRTNKNDGPNEGAPSAWSLSNAASGSNKKVLAEARELDKSEALVLQANQLKLQVENPKAVVTIALAKVTGVLSKLQAKLDDSTTWFVDLVRRDGSGCRAESVWQQLKSSKAMLETISEFVEAVHDQESAPATLRLRAAAVRKGGVSLPRNINTVLLKRQADELVQSGKFAGILELVNPANKGEESMLECISFDEKETEEQRNIIISDFQSSLITHVINNLLLKEFQCEQGLDDAAREKAKTKFFVEGSQKVIEFIDALQKNSIYQSAAPDKSTLRDELAKMNQLCRAATSDSPVSITDLDSLEAAKATLTKPKSTFHAGMSIFPVGAFVCDAVSSKISQCRQDQLLAADIDAACEIARSFPDFTAESISKERDGDYDIGVPSQNKIYEMVAKIRLFDETASEHLKTSLQHEVSGVKDRISQLQSALLRTVALKFEKKFSCFSHSMGMVANGQQNEQNSASCMQMLNDMSTYQALPPKMSLVKLLGKEKATEVDTAVASITHLATLMHKAFPQVVQLTTSAATEGLLTNESVVALFASLHDSNIQKAFASAAPMWKSTIEDLDTFIQNCVAKTLVKATDTFHPFVLKLLGEIDVDSMLDAKVVGLPADGEAEEQESNDGKDELDYGMIFMKYVSFTPLQKAKLMVRKDPSSSALSEQWVSTSFLCLAGFLLHISKTVLLFMTKVQDVEGIKPFADLAKVEHEDKAKKTNTKQTFKMNVLDALLPHCGRLTNKCTSFQDMVNQAGKVNTVVENEQKYFGLLMEKLSGCLVQCLKACTEEIVSISKLITELFVKVMNAHDVPAMFQSQSDRLDSKAISALVRDPHVQILLFVGAKGGELSHQVKTFLDTLSSLPKACVTDFVRTLATAVQKDLSDFCSKAHPQVMPTKEDKMTLAHFSYFQASLTLAQVLSRDLQTGETRLGLAGKCLSVLQRKGMESDPCLQRRVQQLRSGK</sequence>
<comment type="caution">
    <text evidence="2">The sequence shown here is derived from an EMBL/GenBank/DDBJ whole genome shotgun (WGS) entry which is preliminary data.</text>
</comment>
<dbReference type="Proteomes" id="UP001642484">
    <property type="component" value="Unassembled WGS sequence"/>
</dbReference>
<feature type="compositionally biased region" description="Basic and acidic residues" evidence="1">
    <location>
        <begin position="261"/>
        <end position="274"/>
    </location>
</feature>
<keyword evidence="3" id="KW-1185">Reference proteome</keyword>
<evidence type="ECO:0000313" key="3">
    <source>
        <dbReference type="Proteomes" id="UP001642484"/>
    </source>
</evidence>
<gene>
    <name evidence="2" type="ORF">CCMP2556_LOCUS51283</name>
</gene>
<name>A0ABP0SD72_9DINO</name>
<feature type="region of interest" description="Disordered" evidence="1">
    <location>
        <begin position="221"/>
        <end position="293"/>
    </location>
</feature>
<reference evidence="2 3" key="1">
    <citation type="submission" date="2024-02" db="EMBL/GenBank/DDBJ databases">
        <authorList>
            <person name="Chen Y."/>
            <person name="Shah S."/>
            <person name="Dougan E. K."/>
            <person name="Thang M."/>
            <person name="Chan C."/>
        </authorList>
    </citation>
    <scope>NUCLEOTIDE SEQUENCE [LARGE SCALE GENOMIC DNA]</scope>
</reference>